<evidence type="ECO:0000313" key="2">
    <source>
        <dbReference type="Proteomes" id="UP000035681"/>
    </source>
</evidence>
<feature type="transmembrane region" description="Helical" evidence="1">
    <location>
        <begin position="188"/>
        <end position="210"/>
    </location>
</feature>
<keyword evidence="1" id="KW-0472">Membrane</keyword>
<keyword evidence="2" id="KW-1185">Reference proteome</keyword>
<accession>A0AAF5DQM6</accession>
<name>A0AAF5DQM6_STRER</name>
<dbReference type="AlphaFoldDB" id="A0AAF5DQM6"/>
<dbReference type="Proteomes" id="UP000035681">
    <property type="component" value="Unplaced"/>
</dbReference>
<feature type="transmembrane region" description="Helical" evidence="1">
    <location>
        <begin position="425"/>
        <end position="443"/>
    </location>
</feature>
<reference evidence="3" key="1">
    <citation type="submission" date="2024-02" db="UniProtKB">
        <authorList>
            <consortium name="WormBaseParasite"/>
        </authorList>
    </citation>
    <scope>IDENTIFICATION</scope>
</reference>
<dbReference type="WBParaSite" id="TCONS_00017076.p1">
    <property type="protein sequence ID" value="TCONS_00017076.p1"/>
    <property type="gene ID" value="XLOC_011195"/>
</dbReference>
<protein>
    <submittedName>
        <fullName evidence="3">Uncharacterized protein</fullName>
    </submittedName>
</protein>
<sequence length="458" mass="54064">TLKVFNMGFLFNSEKDNDTNGNNFEKENISIDAPFDNCLDESIEDEDSYVKILFLIITSMDFGSVSIVIKNELMNNNGKHESDNDKEYDLKSVSLKAFETVFFTYLLYYVSDSINSLGHSYIRNVVNIYEGYLSITDIKIIEILSKKSFNFVRYILACIYNILELNDVDKRPCLRKLYQLWLLNQRRIMIFFDVDILKFIILLVFIFKVVKKKIINFLNKLIPINVSLKKYTFSKQIFELRIIEKFINNIVKRFYVSNEVVINTYDVWIAILIYHYFNIFYDIKNGEEICFFTIFFCQNWKNLLVMDLNYFCVKKVTRQKTTINGKLEPKIKNIFKEAMTWLYNAELIAVDIEFLPDIIQKIIKKNPCLEEINKENLQKDLLAENEIGFYSVDGEICYSNGFVINIVGGKLYHNKNKMFFSKFTLLKIILCFVVILAHSQFVIRLNLYTYNKIGTKEI</sequence>
<keyword evidence="1" id="KW-0812">Transmembrane</keyword>
<organism evidence="2 3">
    <name type="scientific">Strongyloides stercoralis</name>
    <name type="common">Threadworm</name>
    <dbReference type="NCBI Taxonomy" id="6248"/>
    <lineage>
        <taxon>Eukaryota</taxon>
        <taxon>Metazoa</taxon>
        <taxon>Ecdysozoa</taxon>
        <taxon>Nematoda</taxon>
        <taxon>Chromadorea</taxon>
        <taxon>Rhabditida</taxon>
        <taxon>Tylenchina</taxon>
        <taxon>Panagrolaimomorpha</taxon>
        <taxon>Strongyloidoidea</taxon>
        <taxon>Strongyloididae</taxon>
        <taxon>Strongyloides</taxon>
    </lineage>
</organism>
<evidence type="ECO:0000313" key="3">
    <source>
        <dbReference type="WBParaSite" id="TCONS_00017076.p1"/>
    </source>
</evidence>
<proteinExistence type="predicted"/>
<evidence type="ECO:0000256" key="1">
    <source>
        <dbReference type="SAM" id="Phobius"/>
    </source>
</evidence>
<keyword evidence="1" id="KW-1133">Transmembrane helix</keyword>